<dbReference type="Pfam" id="PF06568">
    <property type="entry name" value="YjiS-like"/>
    <property type="match status" value="1"/>
</dbReference>
<keyword evidence="3" id="KW-1185">Reference proteome</keyword>
<reference evidence="2 3" key="1">
    <citation type="submission" date="2023-03" db="EMBL/GenBank/DDBJ databases">
        <authorList>
            <person name="Kaur S."/>
            <person name="Espinosa-Saiz D."/>
            <person name="Velazquez E."/>
            <person name="Menendez E."/>
            <person name="diCenzo G.C."/>
        </authorList>
    </citation>
    <scope>NUCLEOTIDE SEQUENCE [LARGE SCALE GENOMIC DNA]</scope>
    <source>
        <strain evidence="2 3">LMG 24692</strain>
    </source>
</reference>
<dbReference type="Proteomes" id="UP001229355">
    <property type="component" value="Chromosome 1"/>
</dbReference>
<dbReference type="RefSeq" id="WP_280659062.1">
    <property type="nucleotide sequence ID" value="NZ_CP120373.1"/>
</dbReference>
<sequence>MNTIDTIHLSPWREIAAREARFGYGLQRPQRNVLSRLWHLYCTLAAKRRSRLALEELSPHLLKDIGLTETEARREAAVPFWR</sequence>
<organism evidence="2 3">
    <name type="scientific">Sinorhizobium garamanticum</name>
    <dbReference type="NCBI Taxonomy" id="680247"/>
    <lineage>
        <taxon>Bacteria</taxon>
        <taxon>Pseudomonadati</taxon>
        <taxon>Pseudomonadota</taxon>
        <taxon>Alphaproteobacteria</taxon>
        <taxon>Hyphomicrobiales</taxon>
        <taxon>Rhizobiaceae</taxon>
        <taxon>Sinorhizobium/Ensifer group</taxon>
        <taxon>Sinorhizobium</taxon>
    </lineage>
</organism>
<accession>A0ABY8D9L6</accession>
<evidence type="ECO:0000313" key="3">
    <source>
        <dbReference type="Proteomes" id="UP001229355"/>
    </source>
</evidence>
<evidence type="ECO:0000259" key="1">
    <source>
        <dbReference type="Pfam" id="PF06568"/>
    </source>
</evidence>
<dbReference type="EMBL" id="CP120373">
    <property type="protein sequence ID" value="WEX86992.1"/>
    <property type="molecule type" value="Genomic_DNA"/>
</dbReference>
<name>A0ABY8D9L6_9HYPH</name>
<protein>
    <submittedName>
        <fullName evidence="2">DUF1127 domain-containing protein</fullName>
    </submittedName>
</protein>
<proteinExistence type="predicted"/>
<evidence type="ECO:0000313" key="2">
    <source>
        <dbReference type="EMBL" id="WEX86992.1"/>
    </source>
</evidence>
<gene>
    <name evidence="2" type="ORF">PZN02_003331</name>
</gene>
<feature type="domain" description="YjiS-like" evidence="1">
    <location>
        <begin position="37"/>
        <end position="73"/>
    </location>
</feature>
<dbReference type="InterPro" id="IPR009506">
    <property type="entry name" value="YjiS-like"/>
</dbReference>